<proteinExistence type="predicted"/>
<evidence type="ECO:0000256" key="4">
    <source>
        <dbReference type="ARBA" id="ARBA00023119"/>
    </source>
</evidence>
<evidence type="ECO:0000313" key="7">
    <source>
        <dbReference type="Proteomes" id="UP000694871"/>
    </source>
</evidence>
<feature type="compositionally biased region" description="Basic and acidic residues" evidence="5">
    <location>
        <begin position="80"/>
        <end position="92"/>
    </location>
</feature>
<keyword evidence="3" id="KW-0272">Extracellular matrix</keyword>
<feature type="compositionally biased region" description="Low complexity" evidence="5">
    <location>
        <begin position="150"/>
        <end position="161"/>
    </location>
</feature>
<dbReference type="Gene3D" id="2.60.120.1000">
    <property type="match status" value="1"/>
</dbReference>
<dbReference type="InterPro" id="IPR000885">
    <property type="entry name" value="Fib_collagen_C"/>
</dbReference>
<accession>A0ABM1KRW3</accession>
<evidence type="ECO:0000259" key="6">
    <source>
        <dbReference type="PROSITE" id="PS51461"/>
    </source>
</evidence>
<feature type="compositionally biased region" description="Pro residues" evidence="5">
    <location>
        <begin position="162"/>
        <end position="177"/>
    </location>
</feature>
<keyword evidence="2" id="KW-0964">Secreted</keyword>
<organism evidence="7 8">
    <name type="scientific">Gekko japonicus</name>
    <name type="common">Schlegel's Japanese gecko</name>
    <dbReference type="NCBI Taxonomy" id="146911"/>
    <lineage>
        <taxon>Eukaryota</taxon>
        <taxon>Metazoa</taxon>
        <taxon>Chordata</taxon>
        <taxon>Craniata</taxon>
        <taxon>Vertebrata</taxon>
        <taxon>Euteleostomi</taxon>
        <taxon>Lepidosauria</taxon>
        <taxon>Squamata</taxon>
        <taxon>Bifurcata</taxon>
        <taxon>Gekkota</taxon>
        <taxon>Gekkonidae</taxon>
        <taxon>Gekkoninae</taxon>
        <taxon>Gekko</taxon>
    </lineage>
</organism>
<feature type="compositionally biased region" description="Pro residues" evidence="5">
    <location>
        <begin position="122"/>
        <end position="132"/>
    </location>
</feature>
<feature type="compositionally biased region" description="Low complexity" evidence="5">
    <location>
        <begin position="41"/>
        <end position="72"/>
    </location>
</feature>
<evidence type="ECO:0000256" key="3">
    <source>
        <dbReference type="ARBA" id="ARBA00022530"/>
    </source>
</evidence>
<dbReference type="InterPro" id="IPR008160">
    <property type="entry name" value="Collagen"/>
</dbReference>
<dbReference type="PANTHER" id="PTHR24637">
    <property type="entry name" value="COLLAGEN"/>
    <property type="match status" value="1"/>
</dbReference>
<dbReference type="PANTHER" id="PTHR24637:SF421">
    <property type="entry name" value="CUTICLE COLLAGEN DPY-2"/>
    <property type="match status" value="1"/>
</dbReference>
<comment type="subcellular location">
    <subcellularLocation>
        <location evidence="1">Secreted</location>
    </subcellularLocation>
</comment>
<evidence type="ECO:0000313" key="8">
    <source>
        <dbReference type="RefSeq" id="XP_015276450.1"/>
    </source>
</evidence>
<feature type="compositionally biased region" description="Low complexity" evidence="5">
    <location>
        <begin position="111"/>
        <end position="120"/>
    </location>
</feature>
<evidence type="ECO:0000256" key="2">
    <source>
        <dbReference type="ARBA" id="ARBA00022525"/>
    </source>
</evidence>
<protein>
    <submittedName>
        <fullName evidence="8">Collagen alpha-2(V) chain-like</fullName>
    </submittedName>
</protein>
<dbReference type="Proteomes" id="UP000694871">
    <property type="component" value="Unplaced"/>
</dbReference>
<dbReference type="Pfam" id="PF01391">
    <property type="entry name" value="Collagen"/>
    <property type="match status" value="1"/>
</dbReference>
<evidence type="ECO:0000256" key="5">
    <source>
        <dbReference type="SAM" id="MobiDB-lite"/>
    </source>
</evidence>
<evidence type="ECO:0000256" key="1">
    <source>
        <dbReference type="ARBA" id="ARBA00004613"/>
    </source>
</evidence>
<feature type="domain" description="Fibrillar collagen NC1" evidence="6">
    <location>
        <begin position="217"/>
        <end position="450"/>
    </location>
</feature>
<sequence>MALQVKEAQKYYYYYYSLGDRGEPGPAGLPGSIGAPGTPGPVGATGDPGQRGEPGSRGPSGPSGRAGKRGLPGPQGPQGDKGDNGDRGDRGQKGHRGFTGLQGLPGPPGPIGEQGSSGIPGPFGPRGPPGPVGPSGKEGNFGPLGPVGPPGVRGTLGEAGPEGPPGETGPPGPPGPPGHLTAAIGDIMGHYDDGLADPLPEFSEDEAALDDNNKTDPGVHATLKSLSSQIETMRSPDGSKKHPARTCDDLRLCHPSKKSGEYWVDPNQGCVEDAIKVFCNMESGETCIPANPASIPRKTWWTSRSPELKPVWYGLDMNRGSQFVYGDNESPNTAVTQMTFLRLLSKEASQNITYHCKNSVGYMDDQAKNLKKAVVLKGANDLEIKAEGNSRFRYTVLHDSCSKRNGNLGQTVFEYKTQNVARLPIVDIAPVDIGNADQEFGIEIGPVCFV</sequence>
<feature type="region of interest" description="Disordered" evidence="5">
    <location>
        <begin position="19"/>
        <end position="184"/>
    </location>
</feature>
<reference evidence="8" key="1">
    <citation type="submission" date="2025-08" db="UniProtKB">
        <authorList>
            <consortium name="RefSeq"/>
        </authorList>
    </citation>
    <scope>IDENTIFICATION</scope>
</reference>
<dbReference type="SMART" id="SM00038">
    <property type="entry name" value="COLFI"/>
    <property type="match status" value="1"/>
</dbReference>
<dbReference type="GeneID" id="107118601"/>
<dbReference type="Pfam" id="PF01410">
    <property type="entry name" value="COLFI"/>
    <property type="match status" value="1"/>
</dbReference>
<keyword evidence="4" id="KW-0176">Collagen</keyword>
<gene>
    <name evidence="8" type="primary">LOC107118601</name>
</gene>
<name>A0ABM1KRW3_GEKJA</name>
<dbReference type="PROSITE" id="PS51461">
    <property type="entry name" value="NC1_FIB"/>
    <property type="match status" value="1"/>
</dbReference>
<keyword evidence="7" id="KW-1185">Reference proteome</keyword>
<dbReference type="RefSeq" id="XP_015276450.1">
    <property type="nucleotide sequence ID" value="XM_015420964.1"/>
</dbReference>